<sequence>MSAEQKDRVAIYTDLTFESRLGTDCIYSLHPDPAAVDEMQSIESRLMRLETYLPSSGRARLKSSSSSKSIKPMQIPSPPTSLSSDDPISGVQQYLMTLLNSICHSEESKLTEETISLAYFEHINTWLPIISRKKFSKQLGGHGSRLRRPEFNLQLTCMYLLVKEPSRFNFRCETDKVYKGARYAYFMLQAESLGSVELAQCGLMLATYEHATGLVEQAYATIWTCVRMMHSLRFRDKLQMISNCDDNELVECAEAYSLWWAILIRDRFINLEDEMRNMPLASKHPSPNDYMPVNIDAWESSPDTIPLLERRVSDGESGPLSRYSFSREAQACYLLSRSLDEARMTGRFDIYSVAASLQNFLKRLMDPTTGTWGSFCGATSMAISSMYELFSTYTPGEDIVTARAKLPISREATLFLSTITQIVSDIAMKFNESFASFNLMAIAPSYPYLLYRAGMQILLSEDIHDEKMELNFHAIRRSCWYFSHRWLIAATYLETLETSARMLGIALPYLGKFIKPKGALPGLC</sequence>
<evidence type="ECO:0000256" key="6">
    <source>
        <dbReference type="SAM" id="MobiDB-lite"/>
    </source>
</evidence>
<dbReference type="GO" id="GO:0006351">
    <property type="term" value="P:DNA-templated transcription"/>
    <property type="evidence" value="ECO:0007669"/>
    <property type="project" value="InterPro"/>
</dbReference>
<feature type="domain" description="Xylanolytic transcriptional activator regulatory" evidence="7">
    <location>
        <begin position="118"/>
        <end position="271"/>
    </location>
</feature>
<keyword evidence="9" id="KW-1185">Reference proteome</keyword>
<accession>A0A0C3H4J4</accession>
<dbReference type="GO" id="GO:0003677">
    <property type="term" value="F:DNA binding"/>
    <property type="evidence" value="ECO:0007669"/>
    <property type="project" value="InterPro"/>
</dbReference>
<dbReference type="GO" id="GO:0008270">
    <property type="term" value="F:zinc ion binding"/>
    <property type="evidence" value="ECO:0007669"/>
    <property type="project" value="InterPro"/>
</dbReference>
<keyword evidence="3" id="KW-0805">Transcription regulation</keyword>
<dbReference type="PANTHER" id="PTHR47338:SF20">
    <property type="entry name" value="ZN(II)2CYS6 TRANSCRIPTION FACTOR (EUROFUNG)"/>
    <property type="match status" value="1"/>
</dbReference>
<reference evidence="9" key="2">
    <citation type="submission" date="2015-01" db="EMBL/GenBank/DDBJ databases">
        <title>Evolutionary Origins and Diversification of the Mycorrhizal Mutualists.</title>
        <authorList>
            <consortium name="DOE Joint Genome Institute"/>
            <consortium name="Mycorrhizal Genomics Consortium"/>
            <person name="Kohler A."/>
            <person name="Kuo A."/>
            <person name="Nagy L.G."/>
            <person name="Floudas D."/>
            <person name="Copeland A."/>
            <person name="Barry K.W."/>
            <person name="Cichocki N."/>
            <person name="Veneault-Fourrey C."/>
            <person name="LaButti K."/>
            <person name="Lindquist E.A."/>
            <person name="Lipzen A."/>
            <person name="Lundell T."/>
            <person name="Morin E."/>
            <person name="Murat C."/>
            <person name="Riley R."/>
            <person name="Ohm R."/>
            <person name="Sun H."/>
            <person name="Tunlid A."/>
            <person name="Henrissat B."/>
            <person name="Grigoriev I.V."/>
            <person name="Hibbett D.S."/>
            <person name="Martin F."/>
        </authorList>
    </citation>
    <scope>NUCLEOTIDE SEQUENCE [LARGE SCALE GENOMIC DNA]</scope>
    <source>
        <strain evidence="9">Zn</strain>
    </source>
</reference>
<dbReference type="EMBL" id="KN832882">
    <property type="protein sequence ID" value="KIM97391.1"/>
    <property type="molecule type" value="Genomic_DNA"/>
</dbReference>
<dbReference type="PANTHER" id="PTHR47338">
    <property type="entry name" value="ZN(II)2CYS6 TRANSCRIPTION FACTOR (EUROFUNG)-RELATED"/>
    <property type="match status" value="1"/>
</dbReference>
<keyword evidence="5" id="KW-0539">Nucleus</keyword>
<dbReference type="Pfam" id="PF04082">
    <property type="entry name" value="Fungal_trans"/>
    <property type="match status" value="1"/>
</dbReference>
<dbReference type="GO" id="GO:0000981">
    <property type="term" value="F:DNA-binding transcription factor activity, RNA polymerase II-specific"/>
    <property type="evidence" value="ECO:0007669"/>
    <property type="project" value="InterPro"/>
</dbReference>
<organism evidence="8 9">
    <name type="scientific">Oidiodendron maius (strain Zn)</name>
    <dbReference type="NCBI Taxonomy" id="913774"/>
    <lineage>
        <taxon>Eukaryota</taxon>
        <taxon>Fungi</taxon>
        <taxon>Dikarya</taxon>
        <taxon>Ascomycota</taxon>
        <taxon>Pezizomycotina</taxon>
        <taxon>Leotiomycetes</taxon>
        <taxon>Leotiomycetes incertae sedis</taxon>
        <taxon>Myxotrichaceae</taxon>
        <taxon>Oidiodendron</taxon>
    </lineage>
</organism>
<name>A0A0C3H4J4_OIDMZ</name>
<dbReference type="InterPro" id="IPR007219">
    <property type="entry name" value="XnlR_reg_dom"/>
</dbReference>
<keyword evidence="4" id="KW-0804">Transcription</keyword>
<gene>
    <name evidence="8" type="ORF">OIDMADRAFT_147831</name>
</gene>
<dbReference type="CDD" id="cd12148">
    <property type="entry name" value="fungal_TF_MHR"/>
    <property type="match status" value="1"/>
</dbReference>
<evidence type="ECO:0000259" key="7">
    <source>
        <dbReference type="Pfam" id="PF04082"/>
    </source>
</evidence>
<evidence type="ECO:0000256" key="4">
    <source>
        <dbReference type="ARBA" id="ARBA00023163"/>
    </source>
</evidence>
<comment type="subcellular location">
    <subcellularLocation>
        <location evidence="1">Nucleus</location>
    </subcellularLocation>
</comment>
<dbReference type="OrthoDB" id="3862662at2759"/>
<reference evidence="8 9" key="1">
    <citation type="submission" date="2014-04" db="EMBL/GenBank/DDBJ databases">
        <authorList>
            <consortium name="DOE Joint Genome Institute"/>
            <person name="Kuo A."/>
            <person name="Martino E."/>
            <person name="Perotto S."/>
            <person name="Kohler A."/>
            <person name="Nagy L.G."/>
            <person name="Floudas D."/>
            <person name="Copeland A."/>
            <person name="Barry K.W."/>
            <person name="Cichocki N."/>
            <person name="Veneault-Fourrey C."/>
            <person name="LaButti K."/>
            <person name="Lindquist E.A."/>
            <person name="Lipzen A."/>
            <person name="Lundell T."/>
            <person name="Morin E."/>
            <person name="Murat C."/>
            <person name="Sun H."/>
            <person name="Tunlid A."/>
            <person name="Henrissat B."/>
            <person name="Grigoriev I.V."/>
            <person name="Hibbett D.S."/>
            <person name="Martin F."/>
            <person name="Nordberg H.P."/>
            <person name="Cantor M.N."/>
            <person name="Hua S.X."/>
        </authorList>
    </citation>
    <scope>NUCLEOTIDE SEQUENCE [LARGE SCALE GENOMIC DNA]</scope>
    <source>
        <strain evidence="8 9">Zn</strain>
    </source>
</reference>
<proteinExistence type="predicted"/>
<keyword evidence="2" id="KW-0479">Metal-binding</keyword>
<dbReference type="InterPro" id="IPR050815">
    <property type="entry name" value="TF_fung"/>
</dbReference>
<dbReference type="GO" id="GO:0005634">
    <property type="term" value="C:nucleus"/>
    <property type="evidence" value="ECO:0007669"/>
    <property type="project" value="UniProtKB-SubCell"/>
</dbReference>
<protein>
    <recommendedName>
        <fullName evidence="7">Xylanolytic transcriptional activator regulatory domain-containing protein</fullName>
    </recommendedName>
</protein>
<evidence type="ECO:0000313" key="9">
    <source>
        <dbReference type="Proteomes" id="UP000054321"/>
    </source>
</evidence>
<dbReference type="HOGENOM" id="CLU_023880_4_0_1"/>
<dbReference type="Proteomes" id="UP000054321">
    <property type="component" value="Unassembled WGS sequence"/>
</dbReference>
<feature type="region of interest" description="Disordered" evidence="6">
    <location>
        <begin position="57"/>
        <end position="85"/>
    </location>
</feature>
<evidence type="ECO:0000256" key="3">
    <source>
        <dbReference type="ARBA" id="ARBA00023015"/>
    </source>
</evidence>
<evidence type="ECO:0000256" key="5">
    <source>
        <dbReference type="ARBA" id="ARBA00023242"/>
    </source>
</evidence>
<evidence type="ECO:0000313" key="8">
    <source>
        <dbReference type="EMBL" id="KIM97391.1"/>
    </source>
</evidence>
<evidence type="ECO:0000256" key="1">
    <source>
        <dbReference type="ARBA" id="ARBA00004123"/>
    </source>
</evidence>
<dbReference type="InParanoid" id="A0A0C3H4J4"/>
<evidence type="ECO:0000256" key="2">
    <source>
        <dbReference type="ARBA" id="ARBA00022723"/>
    </source>
</evidence>
<dbReference type="AlphaFoldDB" id="A0A0C3H4J4"/>